<sequence length="124" mass="13876">MSVVVHNSFYRLIKGAFMSTKLIKMVKLNNLEYNPNRDPQVYRRVVGHPFRIQAFLGGSGKATITLSCEGKTLKESTLELPGNFSYELTFKDAGVRIVTLTVKNDNQSESRDLLLDTEAHAKVG</sequence>
<reference evidence="1 2" key="1">
    <citation type="journal article" date="2011" name="J. Genet. Genomics">
        <title>Unraveling the Acidithiobacillus caldus complete genome and its central metabolisms for carbon assimilation.</title>
        <authorList>
            <person name="You X.Y."/>
            <person name="Guo X."/>
            <person name="Zheng H.J."/>
            <person name="Zhang M.J."/>
            <person name="Liu L.J."/>
            <person name="Zhu Y.Q."/>
            <person name="Zhu B."/>
            <person name="Wang S.Y."/>
            <person name="Zhao G.P."/>
            <person name="Poetsch A."/>
            <person name="Jiang C.Y."/>
            <person name="Liu S.J."/>
        </authorList>
    </citation>
    <scope>NUCLEOTIDE SEQUENCE [LARGE SCALE GENOMIC DNA]</scope>
    <source>
        <strain evidence="1 2">SM-1</strain>
    </source>
</reference>
<dbReference type="Proteomes" id="UP000006135">
    <property type="component" value="Chromosome"/>
</dbReference>
<evidence type="ECO:0000313" key="2">
    <source>
        <dbReference type="Proteomes" id="UP000006135"/>
    </source>
</evidence>
<organism evidence="1 2">
    <name type="scientific">Acidithiobacillus caldus (strain SM-1)</name>
    <dbReference type="NCBI Taxonomy" id="990288"/>
    <lineage>
        <taxon>Bacteria</taxon>
        <taxon>Pseudomonadati</taxon>
        <taxon>Pseudomonadota</taxon>
        <taxon>Acidithiobacillia</taxon>
        <taxon>Acidithiobacillales</taxon>
        <taxon>Acidithiobacillaceae</taxon>
        <taxon>Acidithiobacillus</taxon>
    </lineage>
</organism>
<accession>F9ZS63</accession>
<gene>
    <name evidence="1" type="ordered locus">Atc_2335</name>
</gene>
<evidence type="ECO:0000313" key="1">
    <source>
        <dbReference type="EMBL" id="AEK58983.1"/>
    </source>
</evidence>
<protein>
    <submittedName>
        <fullName evidence="1">Uncharacterized protein</fullName>
    </submittedName>
</protein>
<dbReference type="EMBL" id="CP002573">
    <property type="protein sequence ID" value="AEK58983.1"/>
    <property type="molecule type" value="Genomic_DNA"/>
</dbReference>
<keyword evidence="2" id="KW-1185">Reference proteome</keyword>
<name>F9ZS63_ACICS</name>
<dbReference type="STRING" id="990288.Atc_2335"/>
<dbReference type="AlphaFoldDB" id="F9ZS63"/>
<dbReference type="KEGG" id="acu:Atc_2335"/>
<dbReference type="HOGENOM" id="CLU_2204322_0_0_6"/>
<proteinExistence type="predicted"/>